<dbReference type="GO" id="GO:0016491">
    <property type="term" value="F:oxidoreductase activity"/>
    <property type="evidence" value="ECO:0007669"/>
    <property type="project" value="UniProtKB-KW"/>
</dbReference>
<dbReference type="AlphaFoldDB" id="A0A975HFT0"/>
<evidence type="ECO:0000313" key="6">
    <source>
        <dbReference type="EMBL" id="QTH23866.1"/>
    </source>
</evidence>
<dbReference type="EMBL" id="CP059319">
    <property type="protein sequence ID" value="QTH23866.1"/>
    <property type="molecule type" value="Genomic_DNA"/>
</dbReference>
<feature type="active site" evidence="3">
    <location>
        <position position="170"/>
    </location>
</feature>
<feature type="domain" description="3-hydroxyisobutyrate dehydrogenase-like NAD-binding" evidence="5">
    <location>
        <begin position="164"/>
        <end position="255"/>
    </location>
</feature>
<keyword evidence="1" id="KW-0560">Oxidoreductase</keyword>
<dbReference type="InterPro" id="IPR008927">
    <property type="entry name" value="6-PGluconate_DH-like_C_sf"/>
</dbReference>
<dbReference type="PIRSF" id="PIRSF000103">
    <property type="entry name" value="HIBADH"/>
    <property type="match status" value="1"/>
</dbReference>
<evidence type="ECO:0000259" key="5">
    <source>
        <dbReference type="Pfam" id="PF14833"/>
    </source>
</evidence>
<dbReference type="InterPro" id="IPR006115">
    <property type="entry name" value="6PGDH_NADP-bd"/>
</dbReference>
<evidence type="ECO:0000256" key="3">
    <source>
        <dbReference type="PIRSR" id="PIRSR000103-1"/>
    </source>
</evidence>
<sequence length="264" mass="27409">MRIGFIGLGVQGLPLALNLLDGGHELHGFDVRPEPLDELRDRGGTVAASPAELGAACEVVMICVVSDQQVRDVLTGEDGVLASARPGLIVVLHSSVSTDTIAEAAKATRDRGVVLVDAPVSGGAQGARARTMSFMVGGEEAALDRCQPLFELSGPNILRTGPAGTATLAKLAHQVAIIGNIMAMAEAVRLGTAGGLSAEMVKRAVAGGLARSWIAETWGEIKMAPHALPLYSKDLENSLRFAKQIGISLPGAELMKLELPNIVP</sequence>
<evidence type="ECO:0000256" key="2">
    <source>
        <dbReference type="ARBA" id="ARBA00023027"/>
    </source>
</evidence>
<dbReference type="Proteomes" id="UP000664914">
    <property type="component" value="Chromosome"/>
</dbReference>
<dbReference type="Gene3D" id="1.10.1040.10">
    <property type="entry name" value="N-(1-d-carboxylethyl)-l-norvaline Dehydrogenase, domain 2"/>
    <property type="match status" value="1"/>
</dbReference>
<evidence type="ECO:0000313" key="7">
    <source>
        <dbReference type="Proteomes" id="UP000664914"/>
    </source>
</evidence>
<dbReference type="RefSeq" id="WP_208634022.1">
    <property type="nucleotide sequence ID" value="NZ_CP059319.1"/>
</dbReference>
<dbReference type="InterPro" id="IPR013328">
    <property type="entry name" value="6PGD_dom2"/>
</dbReference>
<dbReference type="GO" id="GO:0050661">
    <property type="term" value="F:NADP binding"/>
    <property type="evidence" value="ECO:0007669"/>
    <property type="project" value="InterPro"/>
</dbReference>
<keyword evidence="2" id="KW-0520">NAD</keyword>
<dbReference type="InterPro" id="IPR036291">
    <property type="entry name" value="NAD(P)-bd_dom_sf"/>
</dbReference>
<dbReference type="PANTHER" id="PTHR43060:SF15">
    <property type="entry name" value="3-HYDROXYISOBUTYRATE DEHYDROGENASE-LIKE 1, MITOCHONDRIAL-RELATED"/>
    <property type="match status" value="1"/>
</dbReference>
<dbReference type="SUPFAM" id="SSF48179">
    <property type="entry name" value="6-phosphogluconate dehydrogenase C-terminal domain-like"/>
    <property type="match status" value="1"/>
</dbReference>
<protein>
    <submittedName>
        <fullName evidence="6">NAD(P)-dependent oxidoreductase</fullName>
    </submittedName>
</protein>
<dbReference type="Pfam" id="PF14833">
    <property type="entry name" value="NAD_binding_11"/>
    <property type="match status" value="1"/>
</dbReference>
<organism evidence="6 7">
    <name type="scientific">Rhizorhabdus wittichii</name>
    <dbReference type="NCBI Taxonomy" id="160791"/>
    <lineage>
        <taxon>Bacteria</taxon>
        <taxon>Pseudomonadati</taxon>
        <taxon>Pseudomonadota</taxon>
        <taxon>Alphaproteobacteria</taxon>
        <taxon>Sphingomonadales</taxon>
        <taxon>Sphingomonadaceae</taxon>
        <taxon>Rhizorhabdus</taxon>
    </lineage>
</organism>
<dbReference type="Gene3D" id="3.40.50.720">
    <property type="entry name" value="NAD(P)-binding Rossmann-like Domain"/>
    <property type="match status" value="1"/>
</dbReference>
<dbReference type="Pfam" id="PF03446">
    <property type="entry name" value="NAD_binding_2"/>
    <property type="match status" value="1"/>
</dbReference>
<dbReference type="SUPFAM" id="SSF51735">
    <property type="entry name" value="NAD(P)-binding Rossmann-fold domains"/>
    <property type="match status" value="1"/>
</dbReference>
<feature type="domain" description="6-phosphogluconate dehydrogenase NADP-binding" evidence="4">
    <location>
        <begin position="2"/>
        <end position="158"/>
    </location>
</feature>
<evidence type="ECO:0000259" key="4">
    <source>
        <dbReference type="Pfam" id="PF03446"/>
    </source>
</evidence>
<accession>A0A975HFT0</accession>
<dbReference type="InterPro" id="IPR029154">
    <property type="entry name" value="HIBADH-like_NADP-bd"/>
</dbReference>
<dbReference type="InterPro" id="IPR015815">
    <property type="entry name" value="HIBADH-related"/>
</dbReference>
<gene>
    <name evidence="6" type="ORF">HRJ34_10340</name>
</gene>
<reference evidence="6" key="1">
    <citation type="submission" date="2020-07" db="EMBL/GenBank/DDBJ databases">
        <authorList>
            <person name="Camacho E."/>
        </authorList>
    </citation>
    <scope>NUCLEOTIDE SEQUENCE</scope>
    <source>
        <strain evidence="6">MPO218</strain>
    </source>
</reference>
<evidence type="ECO:0000256" key="1">
    <source>
        <dbReference type="ARBA" id="ARBA00023002"/>
    </source>
</evidence>
<reference evidence="6" key="2">
    <citation type="submission" date="2021-04" db="EMBL/GenBank/DDBJ databases">
        <title>Isolation and genomic analysis of the ibuprofen-degrading bacterium Sphingomonas strain MPO218.</title>
        <authorList>
            <person name="Aulestia M."/>
            <person name="Flores A."/>
            <person name="Mangas E.L."/>
            <person name="Perez-Pulido A.J."/>
            <person name="Santero E."/>
            <person name="Camacho E.M."/>
        </authorList>
    </citation>
    <scope>NUCLEOTIDE SEQUENCE</scope>
    <source>
        <strain evidence="6">MPO218</strain>
    </source>
</reference>
<dbReference type="PANTHER" id="PTHR43060">
    <property type="entry name" value="3-HYDROXYISOBUTYRATE DEHYDROGENASE-LIKE 1, MITOCHONDRIAL-RELATED"/>
    <property type="match status" value="1"/>
</dbReference>
<dbReference type="GO" id="GO:0051287">
    <property type="term" value="F:NAD binding"/>
    <property type="evidence" value="ECO:0007669"/>
    <property type="project" value="InterPro"/>
</dbReference>
<proteinExistence type="predicted"/>
<name>A0A975HFT0_9SPHN</name>